<evidence type="ECO:0000313" key="3">
    <source>
        <dbReference type="Proteomes" id="UP001611162"/>
    </source>
</evidence>
<dbReference type="Proteomes" id="UP001611162">
    <property type="component" value="Unassembled WGS sequence"/>
</dbReference>
<evidence type="ECO:0000313" key="2">
    <source>
        <dbReference type="EMBL" id="MFI0912448.1"/>
    </source>
</evidence>
<proteinExistence type="predicted"/>
<protein>
    <submittedName>
        <fullName evidence="2">Uncharacterized protein</fullName>
    </submittedName>
</protein>
<sequence length="205" mass="22550">MSTAIVAPRLQHPVHADPFLALNYRFPDGEEHEMQALRAAPLLEPRQRVALTLLALGNLHAGVAEDMGITRQELQRMQQAASRVLRVPGRTPALIHAAYQHPAFPLPAPARGERPELTPGELNVLASYAAALPLHKLHQPYVVTRKQVTRDQTYLMAKLNARTPGHAIRRAWQLGIYARPGRTEEARARHQAGVPRTATASPGPA</sequence>
<reference evidence="2 3" key="1">
    <citation type="submission" date="2024-10" db="EMBL/GenBank/DDBJ databases">
        <title>The Natural Products Discovery Center: Release of the First 8490 Sequenced Strains for Exploring Actinobacteria Biosynthetic Diversity.</title>
        <authorList>
            <person name="Kalkreuter E."/>
            <person name="Kautsar S.A."/>
            <person name="Yang D."/>
            <person name="Bader C.D."/>
            <person name="Teijaro C.N."/>
            <person name="Fluegel L."/>
            <person name="Davis C.M."/>
            <person name="Simpson J.R."/>
            <person name="Lauterbach L."/>
            <person name="Steele A.D."/>
            <person name="Gui C."/>
            <person name="Meng S."/>
            <person name="Li G."/>
            <person name="Viehrig K."/>
            <person name="Ye F."/>
            <person name="Su P."/>
            <person name="Kiefer A.F."/>
            <person name="Nichols A."/>
            <person name="Cepeda A.J."/>
            <person name="Yan W."/>
            <person name="Fan B."/>
            <person name="Jiang Y."/>
            <person name="Adhikari A."/>
            <person name="Zheng C.-J."/>
            <person name="Schuster L."/>
            <person name="Cowan T.M."/>
            <person name="Smanski M.J."/>
            <person name="Chevrette M.G."/>
            <person name="De Carvalho L.P.S."/>
            <person name="Shen B."/>
        </authorList>
    </citation>
    <scope>NUCLEOTIDE SEQUENCE [LARGE SCALE GENOMIC DNA]</scope>
    <source>
        <strain evidence="2 3">NPDC020979</strain>
    </source>
</reference>
<name>A0ABW7T4T4_9ACTN</name>
<dbReference type="RefSeq" id="WP_397613333.1">
    <property type="nucleotide sequence ID" value="NZ_JBIRRB010000006.1"/>
</dbReference>
<organism evidence="2 3">
    <name type="scientific">Streptomyces abikoensis</name>
    <dbReference type="NCBI Taxonomy" id="97398"/>
    <lineage>
        <taxon>Bacteria</taxon>
        <taxon>Bacillati</taxon>
        <taxon>Actinomycetota</taxon>
        <taxon>Actinomycetes</taxon>
        <taxon>Kitasatosporales</taxon>
        <taxon>Streptomycetaceae</taxon>
        <taxon>Streptomyces</taxon>
    </lineage>
</organism>
<comment type="caution">
    <text evidence="2">The sequence shown here is derived from an EMBL/GenBank/DDBJ whole genome shotgun (WGS) entry which is preliminary data.</text>
</comment>
<keyword evidence="3" id="KW-1185">Reference proteome</keyword>
<gene>
    <name evidence="2" type="ORF">ACH4TF_18555</name>
</gene>
<accession>A0ABW7T4T4</accession>
<feature type="region of interest" description="Disordered" evidence="1">
    <location>
        <begin position="183"/>
        <end position="205"/>
    </location>
</feature>
<dbReference type="EMBL" id="JBIRRB010000006">
    <property type="protein sequence ID" value="MFI0912448.1"/>
    <property type="molecule type" value="Genomic_DNA"/>
</dbReference>
<evidence type="ECO:0000256" key="1">
    <source>
        <dbReference type="SAM" id="MobiDB-lite"/>
    </source>
</evidence>